<proteinExistence type="predicted"/>
<evidence type="ECO:0000313" key="1">
    <source>
        <dbReference type="EMBL" id="RVU33874.1"/>
    </source>
</evidence>
<keyword evidence="2" id="KW-1185">Reference proteome</keyword>
<comment type="caution">
    <text evidence="1">The sequence shown here is derived from an EMBL/GenBank/DDBJ whole genome shotgun (WGS) entry which is preliminary data.</text>
</comment>
<organism evidence="1 2">
    <name type="scientific">Hwanghaeella grinnelliae</name>
    <dbReference type="NCBI Taxonomy" id="2500179"/>
    <lineage>
        <taxon>Bacteria</taxon>
        <taxon>Pseudomonadati</taxon>
        <taxon>Pseudomonadota</taxon>
        <taxon>Alphaproteobacteria</taxon>
        <taxon>Rhodospirillales</taxon>
        <taxon>Rhodospirillaceae</taxon>
        <taxon>Hwanghaeella</taxon>
    </lineage>
</organism>
<evidence type="ECO:0000313" key="2">
    <source>
        <dbReference type="Proteomes" id="UP000287447"/>
    </source>
</evidence>
<dbReference type="RefSeq" id="WP_127767904.1">
    <property type="nucleotide sequence ID" value="NZ_SADE01000004.1"/>
</dbReference>
<protein>
    <submittedName>
        <fullName evidence="1">Uncharacterized protein</fullName>
    </submittedName>
</protein>
<sequence length="131" mass="14271">MVRVKRALSTLAQEALELIAGATVFHTVQDTGSMHLHAQHGNATLTLVVPMAVWSELRPLVEWTDEPVLGGQVLRCKRSTTVRLFDKPPVPSNEVQGVDDVTFEQLDLPLPTLSEHAALEAAGQQTLNLSI</sequence>
<name>A0A3S2W6S9_9PROT</name>
<accession>A0A3S2W6S9</accession>
<gene>
    <name evidence="1" type="ORF">EOI86_22340</name>
</gene>
<dbReference type="EMBL" id="SADE01000004">
    <property type="protein sequence ID" value="RVU33874.1"/>
    <property type="molecule type" value="Genomic_DNA"/>
</dbReference>
<dbReference type="AlphaFoldDB" id="A0A3S2W6S9"/>
<dbReference type="Proteomes" id="UP000287447">
    <property type="component" value="Unassembled WGS sequence"/>
</dbReference>
<reference evidence="2" key="1">
    <citation type="submission" date="2019-01" db="EMBL/GenBank/DDBJ databases">
        <title>Gri0909 isolated from a small marine red alga.</title>
        <authorList>
            <person name="Kim J."/>
            <person name="Jeong S.E."/>
            <person name="Jeon C.O."/>
        </authorList>
    </citation>
    <scope>NUCLEOTIDE SEQUENCE [LARGE SCALE GENOMIC DNA]</scope>
    <source>
        <strain evidence="2">Gri0909</strain>
    </source>
</reference>